<evidence type="ECO:0000313" key="15">
    <source>
        <dbReference type="Proteomes" id="UP000031386"/>
    </source>
</evidence>
<dbReference type="Proteomes" id="UP000758611">
    <property type="component" value="Unassembled WGS sequence"/>
</dbReference>
<comment type="subunit">
    <text evidence="3">Monomer.</text>
</comment>
<proteinExistence type="inferred from homology"/>
<evidence type="ECO:0000256" key="11">
    <source>
        <dbReference type="PIRSR" id="PIRSR004682-4"/>
    </source>
</evidence>
<evidence type="ECO:0000256" key="5">
    <source>
        <dbReference type="ARBA" id="ARBA00022723"/>
    </source>
</evidence>
<evidence type="ECO:0000256" key="8">
    <source>
        <dbReference type="ARBA" id="ARBA00031828"/>
    </source>
</evidence>
<evidence type="ECO:0000313" key="12">
    <source>
        <dbReference type="EMBL" id="AIZ37058.1"/>
    </source>
</evidence>
<comment type="similarity">
    <text evidence="9">Belongs to the gmhB family.</text>
</comment>
<dbReference type="NCBIfam" id="TIGR01656">
    <property type="entry name" value="Histidinol-ppas"/>
    <property type="match status" value="1"/>
</dbReference>
<comment type="cofactor">
    <cofactor evidence="1 11">
        <name>Mg(2+)</name>
        <dbReference type="ChEBI" id="CHEBI:18420"/>
    </cofactor>
</comment>
<dbReference type="PANTHER" id="PTHR42891">
    <property type="entry name" value="D-GLYCERO-BETA-D-MANNO-HEPTOSE-1,7-BISPHOSPHATE 7-PHOSPHATASE"/>
    <property type="match status" value="1"/>
</dbReference>
<reference evidence="14" key="3">
    <citation type="submission" date="2022-07" db="EMBL/GenBank/DDBJ databases">
        <title>Parvimonas micra travels from the subgingival sulcus of the human oral cavity to the colorectal adenocarcinoma.</title>
        <authorList>
            <person name="Conde-Perez K."/>
            <person name="Buetas E."/>
            <person name="Aja-Macaya P."/>
            <person name="Martin-De Arribas E."/>
            <person name="Iglesias-Corras I."/>
            <person name="Trigo-Tasende N."/>
            <person name="Nasser-Ali M."/>
            <person name="Estevez L.S."/>
            <person name="Rumbo-Feal S."/>
            <person name="Otero-Alen B."/>
            <person name="Noguera J.F."/>
            <person name="Concha A."/>
            <person name="Pardinas-Lopez S."/>
            <person name="Carda-Dieguez M."/>
            <person name="Gomez-Randulfe I."/>
            <person name="Martinez-Lago N."/>
            <person name="Ladra S."/>
            <person name="Aparicio L.A."/>
            <person name="Bou G."/>
            <person name="Mira A."/>
            <person name="Vallejo J.A."/>
            <person name="Poza M."/>
        </authorList>
    </citation>
    <scope>NUCLEOTIDE SEQUENCE</scope>
    <source>
        <strain evidence="14">PM102KC-G-1</strain>
    </source>
</reference>
<feature type="binding site" evidence="11">
    <location>
        <position position="98"/>
    </location>
    <ligand>
        <name>Zn(2+)</name>
        <dbReference type="ChEBI" id="CHEBI:29105"/>
    </ligand>
</feature>
<evidence type="ECO:0000256" key="9">
    <source>
        <dbReference type="PIRNR" id="PIRNR004682"/>
    </source>
</evidence>
<dbReference type="OrthoDB" id="9801899at2"/>
<dbReference type="STRING" id="33033.NW74_06815"/>
<feature type="binding site" evidence="11">
    <location>
        <position position="7"/>
    </location>
    <ligand>
        <name>Mg(2+)</name>
        <dbReference type="ChEBI" id="CHEBI:18420"/>
    </ligand>
</feature>
<reference evidence="12 15" key="1">
    <citation type="submission" date="2014-10" db="EMBL/GenBank/DDBJ databases">
        <title>Complete genome sequence of Parvimonas micra KCOM 1535 (= ChDC B708).</title>
        <authorList>
            <person name="Kook J.-K."/>
            <person name="Park S.-N."/>
            <person name="Lim Y.K."/>
            <person name="Roh H."/>
        </authorList>
    </citation>
    <scope>NUCLEOTIDE SEQUENCE [LARGE SCALE GENOMIC DNA]</scope>
    <source>
        <strain evidence="12">KCOM 1535</strain>
        <strain evidence="15">KCOM 1535 / ChDC B708</strain>
    </source>
</reference>
<dbReference type="InterPro" id="IPR023214">
    <property type="entry name" value="HAD_sf"/>
</dbReference>
<feature type="active site" description="Proton donor" evidence="10">
    <location>
        <position position="9"/>
    </location>
</feature>
<dbReference type="GO" id="GO:0005975">
    <property type="term" value="P:carbohydrate metabolic process"/>
    <property type="evidence" value="ECO:0007669"/>
    <property type="project" value="InterPro"/>
</dbReference>
<dbReference type="GO" id="GO:0005737">
    <property type="term" value="C:cytoplasm"/>
    <property type="evidence" value="ECO:0007669"/>
    <property type="project" value="UniProtKB-SubCell"/>
</dbReference>
<dbReference type="EMBL" id="JABZRE010000003">
    <property type="protein sequence ID" value="MBF1306510.1"/>
    <property type="molecule type" value="Genomic_DNA"/>
</dbReference>
<comment type="cofactor">
    <cofactor evidence="11">
        <name>Zn(2+)</name>
        <dbReference type="ChEBI" id="CHEBI:29105"/>
    </cofactor>
</comment>
<dbReference type="EMBL" id="CP101412">
    <property type="protein sequence ID" value="WBB31082.1"/>
    <property type="molecule type" value="Genomic_DNA"/>
</dbReference>
<dbReference type="GO" id="GO:0046872">
    <property type="term" value="F:metal ion binding"/>
    <property type="evidence" value="ECO:0007669"/>
    <property type="project" value="UniProtKB-KW"/>
</dbReference>
<evidence type="ECO:0000256" key="7">
    <source>
        <dbReference type="ARBA" id="ARBA00023277"/>
    </source>
</evidence>
<evidence type="ECO:0000256" key="2">
    <source>
        <dbReference type="ARBA" id="ARBA00004496"/>
    </source>
</evidence>
<feature type="binding site" evidence="11">
    <location>
        <position position="9"/>
    </location>
    <ligand>
        <name>Mg(2+)</name>
        <dbReference type="ChEBI" id="CHEBI:18420"/>
    </ligand>
</feature>
<dbReference type="Gene3D" id="3.40.50.1000">
    <property type="entry name" value="HAD superfamily/HAD-like"/>
    <property type="match status" value="1"/>
</dbReference>
<accession>A0A0B4S2L8</accession>
<dbReference type="Pfam" id="PF08645">
    <property type="entry name" value="PNK3P"/>
    <property type="match status" value="1"/>
</dbReference>
<dbReference type="AlphaFoldDB" id="A0A0B4S2L8"/>
<reference evidence="13" key="2">
    <citation type="submission" date="2020-04" db="EMBL/GenBank/DDBJ databases">
        <title>Deep metagenomics examines the oral microbiome during advanced dental caries in children, revealing novel taxa and co-occurrences with host molecules.</title>
        <authorList>
            <person name="Baker J.L."/>
            <person name="Morton J.T."/>
            <person name="Dinis M."/>
            <person name="Alvarez R."/>
            <person name="Tran N.C."/>
            <person name="Knight R."/>
            <person name="Edlund A."/>
        </authorList>
    </citation>
    <scope>NUCLEOTIDE SEQUENCE</scope>
    <source>
        <strain evidence="13">JCVI_23_bin.11</strain>
    </source>
</reference>
<dbReference type="EC" id="3.1.3.-" evidence="9"/>
<evidence type="ECO:0000256" key="10">
    <source>
        <dbReference type="PIRSR" id="PIRSR004682-1"/>
    </source>
</evidence>
<keyword evidence="11" id="KW-0862">Zinc</keyword>
<keyword evidence="7 9" id="KW-0119">Carbohydrate metabolism</keyword>
<dbReference type="PANTHER" id="PTHR42891:SF1">
    <property type="entry name" value="D-GLYCERO-BETA-D-MANNO-HEPTOSE-1,7-BISPHOSPHATE 7-PHOSPHATASE"/>
    <property type="match status" value="1"/>
</dbReference>
<evidence type="ECO:0000256" key="4">
    <source>
        <dbReference type="ARBA" id="ARBA00022490"/>
    </source>
</evidence>
<feature type="binding site" evidence="11">
    <location>
        <position position="128"/>
    </location>
    <ligand>
        <name>Mg(2+)</name>
        <dbReference type="ChEBI" id="CHEBI:18420"/>
    </ligand>
</feature>
<comment type="subcellular location">
    <subcellularLocation>
        <location evidence="2 9">Cytoplasm</location>
    </subcellularLocation>
</comment>
<dbReference type="InterPro" id="IPR004446">
    <property type="entry name" value="Heptose_bisP_phosphatase"/>
</dbReference>
<evidence type="ECO:0000256" key="1">
    <source>
        <dbReference type="ARBA" id="ARBA00001946"/>
    </source>
</evidence>
<dbReference type="KEGG" id="pmic:NW74_06815"/>
<dbReference type="GO" id="GO:0016791">
    <property type="term" value="F:phosphatase activity"/>
    <property type="evidence" value="ECO:0007669"/>
    <property type="project" value="InterPro"/>
</dbReference>
<evidence type="ECO:0000313" key="13">
    <source>
        <dbReference type="EMBL" id="MBF1306510.1"/>
    </source>
</evidence>
<gene>
    <name evidence="13" type="ORF">HXM94_01790</name>
    <name evidence="14" type="ORF">NM222_00980</name>
    <name evidence="12" type="ORF">NW74_06815</name>
</gene>
<dbReference type="InterPro" id="IPR013954">
    <property type="entry name" value="PNK3P"/>
</dbReference>
<organism evidence="12 15">
    <name type="scientific">Parvimonas micra</name>
    <dbReference type="NCBI Taxonomy" id="33033"/>
    <lineage>
        <taxon>Bacteria</taxon>
        <taxon>Bacillati</taxon>
        <taxon>Bacillota</taxon>
        <taxon>Tissierellia</taxon>
        <taxon>Tissierellales</taxon>
        <taxon>Peptoniphilaceae</taxon>
        <taxon>Parvimonas</taxon>
    </lineage>
</organism>
<feature type="active site" description="Nucleophile" evidence="10">
    <location>
        <position position="7"/>
    </location>
</feature>
<evidence type="ECO:0000256" key="3">
    <source>
        <dbReference type="ARBA" id="ARBA00011245"/>
    </source>
</evidence>
<dbReference type="InterPro" id="IPR036412">
    <property type="entry name" value="HAD-like_sf"/>
</dbReference>
<dbReference type="GeneID" id="93385120"/>
<sequence length="164" mass="18674">MKIAFLDRDGTINLDYPDKDWKYIQRPVLLDGAIRGMKYLNERGFEIIIVSNQYIIGEGIITVEQFNSFHNQLLEILAINNIIVLDSFICPHSRTDSCKCCKPKIGLILQAIEKYPNIDLSQSIMCGDSISDFECAKTIGLKFYGINFGENRIKNLSDISIFVK</sequence>
<feature type="binding site" evidence="11">
    <location>
        <position position="90"/>
    </location>
    <ligand>
        <name>Zn(2+)</name>
        <dbReference type="ChEBI" id="CHEBI:29105"/>
    </ligand>
</feature>
<dbReference type="Proteomes" id="UP001210690">
    <property type="component" value="Chromosome"/>
</dbReference>
<dbReference type="PIRSF" id="PIRSF004682">
    <property type="entry name" value="GmhB"/>
    <property type="match status" value="1"/>
</dbReference>
<dbReference type="InterPro" id="IPR006543">
    <property type="entry name" value="Histidinol-phos"/>
</dbReference>
<dbReference type="RefSeq" id="WP_004832764.1">
    <property type="nucleotide sequence ID" value="NZ_CABKNC010000003.1"/>
</dbReference>
<keyword evidence="15" id="KW-1185">Reference proteome</keyword>
<evidence type="ECO:0000256" key="6">
    <source>
        <dbReference type="ARBA" id="ARBA00022801"/>
    </source>
</evidence>
<dbReference type="SUPFAM" id="SSF56784">
    <property type="entry name" value="HAD-like"/>
    <property type="match status" value="1"/>
</dbReference>
<keyword evidence="6 9" id="KW-0378">Hydrolase</keyword>
<dbReference type="Proteomes" id="UP000031386">
    <property type="component" value="Chromosome"/>
</dbReference>
<dbReference type="EMBL" id="CP009761">
    <property type="protein sequence ID" value="AIZ37058.1"/>
    <property type="molecule type" value="Genomic_DNA"/>
</dbReference>
<feature type="binding site" evidence="11">
    <location>
        <position position="100"/>
    </location>
    <ligand>
        <name>Zn(2+)</name>
        <dbReference type="ChEBI" id="CHEBI:29105"/>
    </ligand>
</feature>
<feature type="binding site" evidence="11">
    <location>
        <position position="92"/>
    </location>
    <ligand>
        <name>Zn(2+)</name>
        <dbReference type="ChEBI" id="CHEBI:29105"/>
    </ligand>
</feature>
<evidence type="ECO:0000313" key="14">
    <source>
        <dbReference type="EMBL" id="WBB31082.1"/>
    </source>
</evidence>
<keyword evidence="11" id="KW-0460">Magnesium</keyword>
<dbReference type="NCBIfam" id="TIGR01662">
    <property type="entry name" value="HAD-SF-IIIA"/>
    <property type="match status" value="1"/>
</dbReference>
<protein>
    <recommendedName>
        <fullName evidence="8 9">D,D-heptose 1,7-bisphosphate phosphatase</fullName>
        <ecNumber evidence="9">3.1.3.-</ecNumber>
    </recommendedName>
</protein>
<keyword evidence="4 9" id="KW-0963">Cytoplasm</keyword>
<dbReference type="InterPro" id="IPR006549">
    <property type="entry name" value="HAD-SF_hydro_IIIA"/>
</dbReference>
<keyword evidence="5 11" id="KW-0479">Metal-binding</keyword>
<name>A0A0B4S2L8_9FIRM</name>